<evidence type="ECO:0000313" key="3">
    <source>
        <dbReference type="EMBL" id="GCD97443.1"/>
    </source>
</evidence>
<dbReference type="InterPro" id="IPR036461">
    <property type="entry name" value="Urease_betasu_sf"/>
</dbReference>
<keyword evidence="1" id="KW-0378">Hydrolase</keyword>
<dbReference type="EMBL" id="BIFH01000024">
    <property type="protein sequence ID" value="GCD97443.1"/>
    <property type="molecule type" value="Genomic_DNA"/>
</dbReference>
<dbReference type="PANTHER" id="PTHR33569">
    <property type="entry name" value="UREASE"/>
    <property type="match status" value="1"/>
</dbReference>
<accession>A0A401YS61</accession>
<comment type="caution">
    <text evidence="3">The sequence shown here is derived from an EMBL/GenBank/DDBJ whole genome shotgun (WGS) entry which is preliminary data.</text>
</comment>
<dbReference type="PANTHER" id="PTHR33569:SF1">
    <property type="entry name" value="UREASE"/>
    <property type="match status" value="1"/>
</dbReference>
<evidence type="ECO:0000313" key="4">
    <source>
        <dbReference type="Proteomes" id="UP000286931"/>
    </source>
</evidence>
<dbReference type="Pfam" id="PF00699">
    <property type="entry name" value="Urease_beta"/>
    <property type="match status" value="1"/>
</dbReference>
<dbReference type="GO" id="GO:0009039">
    <property type="term" value="F:urease activity"/>
    <property type="evidence" value="ECO:0007669"/>
    <property type="project" value="UniProtKB-EC"/>
</dbReference>
<keyword evidence="4" id="KW-1185">Reference proteome</keyword>
<dbReference type="CDD" id="cd00407">
    <property type="entry name" value="Urease_beta"/>
    <property type="match status" value="1"/>
</dbReference>
<dbReference type="Proteomes" id="UP000286931">
    <property type="component" value="Unassembled WGS sequence"/>
</dbReference>
<organism evidence="3 4">
    <name type="scientific">Embleya hyalina</name>
    <dbReference type="NCBI Taxonomy" id="516124"/>
    <lineage>
        <taxon>Bacteria</taxon>
        <taxon>Bacillati</taxon>
        <taxon>Actinomycetota</taxon>
        <taxon>Actinomycetes</taxon>
        <taxon>Kitasatosporales</taxon>
        <taxon>Streptomycetaceae</taxon>
        <taxon>Embleya</taxon>
    </lineage>
</organism>
<dbReference type="SUPFAM" id="SSF51278">
    <property type="entry name" value="Urease, beta-subunit"/>
    <property type="match status" value="1"/>
</dbReference>
<name>A0A401YS61_9ACTN</name>
<dbReference type="NCBIfam" id="NF009682">
    <property type="entry name" value="PRK13203.1"/>
    <property type="match status" value="1"/>
</dbReference>
<reference evidence="3 4" key="1">
    <citation type="submission" date="2018-12" db="EMBL/GenBank/DDBJ databases">
        <title>Draft genome sequence of Embleya hyalina NBRC 13850T.</title>
        <authorList>
            <person name="Komaki H."/>
            <person name="Hosoyama A."/>
            <person name="Kimura A."/>
            <person name="Ichikawa N."/>
            <person name="Tamura T."/>
        </authorList>
    </citation>
    <scope>NUCLEOTIDE SEQUENCE [LARGE SCALE GENOMIC DNA]</scope>
    <source>
        <strain evidence="3 4">NBRC 13850</strain>
    </source>
</reference>
<dbReference type="NCBIfam" id="TIGR00192">
    <property type="entry name" value="urease_beta"/>
    <property type="match status" value="1"/>
</dbReference>
<evidence type="ECO:0000256" key="1">
    <source>
        <dbReference type="ARBA" id="ARBA00022801"/>
    </source>
</evidence>
<dbReference type="GO" id="GO:0043419">
    <property type="term" value="P:urea catabolic process"/>
    <property type="evidence" value="ECO:0007669"/>
    <property type="project" value="InterPro"/>
</dbReference>
<protein>
    <submittedName>
        <fullName evidence="3">Urease subunit beta</fullName>
    </submittedName>
</protein>
<dbReference type="GO" id="GO:0035550">
    <property type="term" value="C:urease complex"/>
    <property type="evidence" value="ECO:0007669"/>
    <property type="project" value="InterPro"/>
</dbReference>
<dbReference type="Gene3D" id="2.10.150.10">
    <property type="entry name" value="Urease, beta subunit"/>
    <property type="match status" value="1"/>
</dbReference>
<dbReference type="InterPro" id="IPR050069">
    <property type="entry name" value="Urease_subunit"/>
</dbReference>
<dbReference type="AlphaFoldDB" id="A0A401YS61"/>
<gene>
    <name evidence="3" type="primary">ureB</name>
    <name evidence="3" type="ORF">EHYA_05135</name>
</gene>
<comment type="catalytic activity">
    <reaction evidence="2">
        <text>urea + 2 H2O + H(+) = hydrogencarbonate + 2 NH4(+)</text>
        <dbReference type="Rhea" id="RHEA:20557"/>
        <dbReference type="ChEBI" id="CHEBI:15377"/>
        <dbReference type="ChEBI" id="CHEBI:15378"/>
        <dbReference type="ChEBI" id="CHEBI:16199"/>
        <dbReference type="ChEBI" id="CHEBI:17544"/>
        <dbReference type="ChEBI" id="CHEBI:28938"/>
        <dbReference type="EC" id="3.5.1.5"/>
    </reaction>
</comment>
<evidence type="ECO:0000256" key="2">
    <source>
        <dbReference type="ARBA" id="ARBA00047778"/>
    </source>
</evidence>
<sequence>MGSGEIVLNPGRAVVTLMVLNAGDRPVQVGSHLHFPAANDALEFDRVAAWGHRLHVPAGTAVRFEPGVGREVELVPIAGARVVPGLRGGRGGVLDEVPGEVVTGAASGVVVPEEGSR</sequence>
<dbReference type="InterPro" id="IPR002019">
    <property type="entry name" value="Urease_beta-like"/>
</dbReference>
<proteinExistence type="predicted"/>